<dbReference type="Pfam" id="PF00294">
    <property type="entry name" value="PfkB"/>
    <property type="match status" value="1"/>
</dbReference>
<evidence type="ECO:0000256" key="4">
    <source>
        <dbReference type="ARBA" id="ARBA00022679"/>
    </source>
</evidence>
<keyword evidence="9 12" id="KW-0511">Multifunctional enzyme</keyword>
<keyword evidence="10 12" id="KW-0119">Carbohydrate metabolism</keyword>
<accession>A0A1Y6CR11</accession>
<dbReference type="InterPro" id="IPR002173">
    <property type="entry name" value="Carboh/pur_kinase_PfkB_CS"/>
</dbReference>
<keyword evidence="8 12" id="KW-0067">ATP-binding</keyword>
<evidence type="ECO:0000256" key="7">
    <source>
        <dbReference type="ARBA" id="ARBA00022777"/>
    </source>
</evidence>
<dbReference type="SUPFAM" id="SSF53613">
    <property type="entry name" value="Ribokinase-like"/>
    <property type="match status" value="1"/>
</dbReference>
<evidence type="ECO:0000256" key="9">
    <source>
        <dbReference type="ARBA" id="ARBA00023268"/>
    </source>
</evidence>
<dbReference type="PANTHER" id="PTHR46969:SF1">
    <property type="entry name" value="BIFUNCTIONAL PROTEIN HLDE"/>
    <property type="match status" value="1"/>
</dbReference>
<dbReference type="EMBL" id="FWZT01000025">
    <property type="protein sequence ID" value="SMF69445.1"/>
    <property type="molecule type" value="Genomic_DNA"/>
</dbReference>
<dbReference type="HAMAP" id="MF_01603">
    <property type="entry name" value="HldE"/>
    <property type="match status" value="1"/>
</dbReference>
<dbReference type="InterPro" id="IPR011913">
    <property type="entry name" value="RfaE_dom_I"/>
</dbReference>
<evidence type="ECO:0000256" key="12">
    <source>
        <dbReference type="HAMAP-Rule" id="MF_01603"/>
    </source>
</evidence>
<dbReference type="NCBIfam" id="TIGR02199">
    <property type="entry name" value="rfaE_dom_II"/>
    <property type="match status" value="1"/>
</dbReference>
<dbReference type="AlphaFoldDB" id="A0A1Y6CR11"/>
<comment type="pathway">
    <text evidence="3">Bacterial outer membrane biogenesis; LPS core biosynthesis.</text>
</comment>
<dbReference type="OrthoDB" id="5290528at2"/>
<dbReference type="GO" id="GO:0005524">
    <property type="term" value="F:ATP binding"/>
    <property type="evidence" value="ECO:0007669"/>
    <property type="project" value="UniProtKB-UniRule"/>
</dbReference>
<name>A0A1Y6CR11_9BACT</name>
<keyword evidence="6 12" id="KW-0547">Nucleotide-binding</keyword>
<dbReference type="InterPro" id="IPR023030">
    <property type="entry name" value="Bifunc_HldE"/>
</dbReference>
<dbReference type="PANTHER" id="PTHR46969">
    <property type="entry name" value="BIFUNCTIONAL PROTEIN HLDE"/>
    <property type="match status" value="1"/>
</dbReference>
<dbReference type="UniPathway" id="UPA00958"/>
<feature type="domain" description="Carbohydrate kinase PfkB" evidence="13">
    <location>
        <begin position="17"/>
        <end position="311"/>
    </location>
</feature>
<feature type="binding site" evidence="12">
    <location>
        <begin position="203"/>
        <end position="206"/>
    </location>
    <ligand>
        <name>ATP</name>
        <dbReference type="ChEBI" id="CHEBI:30616"/>
    </ligand>
</feature>
<evidence type="ECO:0000313" key="15">
    <source>
        <dbReference type="EMBL" id="SMF69445.1"/>
    </source>
</evidence>
<dbReference type="EC" id="2.7.7.70" evidence="12"/>
<dbReference type="UniPathway" id="UPA00356">
    <property type="reaction ID" value="UER00437"/>
</dbReference>
<dbReference type="RefSeq" id="WP_132323981.1">
    <property type="nucleotide sequence ID" value="NZ_FWZT01000025.1"/>
</dbReference>
<dbReference type="InterPro" id="IPR029056">
    <property type="entry name" value="Ribokinase-like"/>
</dbReference>
<feature type="domain" description="Cytidyltransferase-like" evidence="14">
    <location>
        <begin position="360"/>
        <end position="486"/>
    </location>
</feature>
<reference evidence="16" key="1">
    <citation type="submission" date="2017-04" db="EMBL/GenBank/DDBJ databases">
        <authorList>
            <person name="Varghese N."/>
            <person name="Submissions S."/>
        </authorList>
    </citation>
    <scope>NUCLEOTIDE SEQUENCE [LARGE SCALE GENOMIC DNA]</scope>
    <source>
        <strain evidence="16">RKEM611</strain>
    </source>
</reference>
<dbReference type="InterPro" id="IPR014729">
    <property type="entry name" value="Rossmann-like_a/b/a_fold"/>
</dbReference>
<feature type="region of interest" description="Ribokinase" evidence="12">
    <location>
        <begin position="1"/>
        <end position="332"/>
    </location>
</feature>
<dbReference type="Pfam" id="PF01467">
    <property type="entry name" value="CTP_transf_like"/>
    <property type="match status" value="1"/>
</dbReference>
<organism evidence="15 16">
    <name type="scientific">Pseudobacteriovorax antillogorgiicola</name>
    <dbReference type="NCBI Taxonomy" id="1513793"/>
    <lineage>
        <taxon>Bacteria</taxon>
        <taxon>Pseudomonadati</taxon>
        <taxon>Bdellovibrionota</taxon>
        <taxon>Oligoflexia</taxon>
        <taxon>Oligoflexales</taxon>
        <taxon>Pseudobacteriovoracaceae</taxon>
        <taxon>Pseudobacteriovorax</taxon>
    </lineage>
</organism>
<dbReference type="Proteomes" id="UP000192907">
    <property type="component" value="Unassembled WGS sequence"/>
</dbReference>
<dbReference type="GO" id="GO:0005829">
    <property type="term" value="C:cytosol"/>
    <property type="evidence" value="ECO:0007669"/>
    <property type="project" value="TreeGrafter"/>
</dbReference>
<evidence type="ECO:0000256" key="5">
    <source>
        <dbReference type="ARBA" id="ARBA00022695"/>
    </source>
</evidence>
<feature type="active site" evidence="12">
    <location>
        <position position="273"/>
    </location>
</feature>
<evidence type="ECO:0000256" key="8">
    <source>
        <dbReference type="ARBA" id="ARBA00022840"/>
    </source>
</evidence>
<evidence type="ECO:0000256" key="1">
    <source>
        <dbReference type="ARBA" id="ARBA00002319"/>
    </source>
</evidence>
<protein>
    <recommendedName>
        <fullName evidence="12">Bifunctional protein HldE</fullName>
    </recommendedName>
    <domain>
        <recommendedName>
            <fullName evidence="12">D-beta-D-heptose 7-phosphate kinase</fullName>
            <ecNumber evidence="12">2.7.1.167</ecNumber>
        </recommendedName>
        <alternativeName>
            <fullName evidence="12">D-beta-D-heptose 7-phosphotransferase</fullName>
        </alternativeName>
        <alternativeName>
            <fullName evidence="12">D-glycero-beta-D-manno-heptose-7-phosphate kinase</fullName>
        </alternativeName>
    </domain>
    <domain>
        <recommendedName>
            <fullName evidence="12">D-beta-D-heptose 1-phosphate adenylyltransferase</fullName>
            <ecNumber evidence="12">2.7.7.70</ecNumber>
        </recommendedName>
        <alternativeName>
            <fullName evidence="12">D-glycero-beta-D-manno-heptose 1-phosphate adenylyltransferase</fullName>
        </alternativeName>
    </domain>
</protein>
<evidence type="ECO:0000313" key="16">
    <source>
        <dbReference type="Proteomes" id="UP000192907"/>
    </source>
</evidence>
<dbReference type="GO" id="GO:0009244">
    <property type="term" value="P:lipopolysaccharide core region biosynthetic process"/>
    <property type="evidence" value="ECO:0007669"/>
    <property type="project" value="UniProtKB-UniPathway"/>
</dbReference>
<comment type="pathway">
    <text evidence="12">Nucleotide-sugar biosynthesis; ADP-L-glycero-beta-D-manno-heptose biosynthesis; ADP-L-glycero-beta-D-manno-heptose from D-glycero-beta-D-manno-heptose 7-phosphate: step 1/4.</text>
</comment>
<dbReference type="NCBIfam" id="TIGR00125">
    <property type="entry name" value="cyt_tran_rel"/>
    <property type="match status" value="1"/>
</dbReference>
<sequence length="499" mass="53988">MLEQSHGRLPWEKTSARVVVVGDLILDEYLDGSVNRISPEAPVPVHLVQSSTATAGGAANVARNIQLVGGYCSIAGVCGNDGAADQLKQILKADDVDIKNIETDLDRPTVRKTRITANHQQLVRIDWEEVRPISQDLQERLLSRVKELSCDALLVSDYGKGSLPPEFLKQLISYAREQGVPVVVDPKGKDYSGYAGADLITPNYKEACEALGLDSNQNWDPEMLASKLKERFDLKNILVTLGAKGMLGLTADGVVHHLAAVKREVFDVSGAGDTVVSIMALAMGSQTGFPEAMRLANLAAGCVVEKWGTQPITKSDLLAALDETTRHDFGWHATGRKIMDRASLKNEILNIQDQGRKIVFTNGCFDLLHAGHIAYLEEARSLGHGLVIGVNSDQSVRQLKGESRPIIPCEQRLALLAALECVDYVVSFDEETPAQLIQDLMPDVLVKGADYELHEIVGADTVTAAGGKVERIAFVDGLSTSDIVRRVKAGEGVSISPQN</sequence>
<dbReference type="Gene3D" id="3.40.1190.20">
    <property type="match status" value="1"/>
</dbReference>
<dbReference type="EC" id="2.7.1.167" evidence="12"/>
<dbReference type="GO" id="GO:0033786">
    <property type="term" value="F:heptose-1-phosphate adenylyltransferase activity"/>
    <property type="evidence" value="ECO:0007669"/>
    <property type="project" value="UniProtKB-UniRule"/>
</dbReference>
<dbReference type="InterPro" id="IPR011914">
    <property type="entry name" value="RfaE_dom_II"/>
</dbReference>
<proteinExistence type="inferred from homology"/>
<dbReference type="GO" id="GO:0016773">
    <property type="term" value="F:phosphotransferase activity, alcohol group as acceptor"/>
    <property type="evidence" value="ECO:0007669"/>
    <property type="project" value="InterPro"/>
</dbReference>
<dbReference type="CDD" id="cd01172">
    <property type="entry name" value="RfaE_like"/>
    <property type="match status" value="1"/>
</dbReference>
<comment type="catalytic activity">
    <reaction evidence="12">
        <text>D-glycero-beta-D-manno-heptose 7-phosphate + ATP = D-glycero-beta-D-manno-heptose 1,7-bisphosphate + ADP + H(+)</text>
        <dbReference type="Rhea" id="RHEA:27473"/>
        <dbReference type="ChEBI" id="CHEBI:15378"/>
        <dbReference type="ChEBI" id="CHEBI:30616"/>
        <dbReference type="ChEBI" id="CHEBI:60204"/>
        <dbReference type="ChEBI" id="CHEBI:60208"/>
        <dbReference type="ChEBI" id="CHEBI:456216"/>
        <dbReference type="EC" id="2.7.1.167"/>
    </reaction>
</comment>
<dbReference type="PROSITE" id="PS00583">
    <property type="entry name" value="PFKB_KINASES_1"/>
    <property type="match status" value="1"/>
</dbReference>
<comment type="catalytic activity">
    <reaction evidence="11 12">
        <text>D-glycero-beta-D-manno-heptose 1-phosphate + ATP + H(+) = ADP-D-glycero-beta-D-manno-heptose + diphosphate</text>
        <dbReference type="Rhea" id="RHEA:27465"/>
        <dbReference type="ChEBI" id="CHEBI:15378"/>
        <dbReference type="ChEBI" id="CHEBI:30616"/>
        <dbReference type="ChEBI" id="CHEBI:33019"/>
        <dbReference type="ChEBI" id="CHEBI:59967"/>
        <dbReference type="ChEBI" id="CHEBI:61593"/>
        <dbReference type="EC" id="2.7.7.70"/>
    </reaction>
</comment>
<evidence type="ECO:0000256" key="3">
    <source>
        <dbReference type="ARBA" id="ARBA00004713"/>
    </source>
</evidence>
<keyword evidence="5 12" id="KW-0548">Nucleotidyltransferase</keyword>
<comment type="similarity">
    <text evidence="12">In the N-terminal section; belongs to the carbohydrate kinase PfkB family.</text>
</comment>
<dbReference type="STRING" id="1513793.SAMN06296036_12510"/>
<comment type="pathway">
    <text evidence="12">Nucleotide-sugar biosynthesis; ADP-L-glycero-beta-D-manno-heptose biosynthesis; ADP-L-glycero-beta-D-manno-heptose from D-glycero-beta-D-manno-heptose 7-phosphate: step 3/4.</text>
</comment>
<comment type="similarity">
    <text evidence="12">In the C-terminal section; belongs to the cytidylyltransferase family.</text>
</comment>
<dbReference type="GO" id="GO:0097171">
    <property type="term" value="P:ADP-L-glycero-beta-D-manno-heptose biosynthetic process"/>
    <property type="evidence" value="ECO:0007669"/>
    <property type="project" value="UniProtKB-UniPathway"/>
</dbReference>
<evidence type="ECO:0000256" key="11">
    <source>
        <dbReference type="ARBA" id="ARBA00047428"/>
    </source>
</evidence>
<dbReference type="Gene3D" id="3.40.50.620">
    <property type="entry name" value="HUPs"/>
    <property type="match status" value="1"/>
</dbReference>
<dbReference type="GO" id="GO:0033785">
    <property type="term" value="F:heptose 7-phosphate kinase activity"/>
    <property type="evidence" value="ECO:0007669"/>
    <property type="project" value="UniProtKB-UniRule"/>
</dbReference>
<feature type="region of interest" description="Cytidylyltransferase" evidence="12">
    <location>
        <begin position="360"/>
        <end position="499"/>
    </location>
</feature>
<evidence type="ECO:0000256" key="10">
    <source>
        <dbReference type="ARBA" id="ARBA00023277"/>
    </source>
</evidence>
<keyword evidence="7 12" id="KW-0418">Kinase</keyword>
<dbReference type="InterPro" id="IPR011611">
    <property type="entry name" value="PfkB_dom"/>
</dbReference>
<comment type="function">
    <text evidence="1 12">Catalyzes the phosphorylation of D-glycero-D-manno-heptose 7-phosphate at the C-1 position to selectively form D-glycero-beta-D-manno-heptose-1,7-bisphosphate.</text>
</comment>
<evidence type="ECO:0000259" key="13">
    <source>
        <dbReference type="Pfam" id="PF00294"/>
    </source>
</evidence>
<evidence type="ECO:0000256" key="6">
    <source>
        <dbReference type="ARBA" id="ARBA00022741"/>
    </source>
</evidence>
<keyword evidence="4 12" id="KW-0808">Transferase</keyword>
<gene>
    <name evidence="12" type="primary">hldE</name>
    <name evidence="15" type="ORF">SAMN06296036_12510</name>
</gene>
<evidence type="ECO:0000256" key="2">
    <source>
        <dbReference type="ARBA" id="ARBA00003753"/>
    </source>
</evidence>
<comment type="function">
    <text evidence="2 12">Catalyzes the ADP transfer from ATP to D-glycero-beta-D-manno-heptose 1-phosphate, yielding ADP-D-glycero-beta-D-manno-heptose.</text>
</comment>
<comment type="subunit">
    <text evidence="12">Homodimer.</text>
</comment>
<evidence type="ECO:0000259" key="14">
    <source>
        <dbReference type="Pfam" id="PF01467"/>
    </source>
</evidence>
<keyword evidence="16" id="KW-1185">Reference proteome</keyword>
<dbReference type="SUPFAM" id="SSF52374">
    <property type="entry name" value="Nucleotidylyl transferase"/>
    <property type="match status" value="1"/>
</dbReference>
<dbReference type="InterPro" id="IPR004821">
    <property type="entry name" value="Cyt_trans-like"/>
</dbReference>